<evidence type="ECO:0000313" key="2">
    <source>
        <dbReference type="Proteomes" id="UP000050509"/>
    </source>
</evidence>
<dbReference type="EMBL" id="LJCR01001413">
    <property type="protein sequence ID" value="KPV50401.1"/>
    <property type="molecule type" value="Genomic_DNA"/>
</dbReference>
<gene>
    <name evidence="1" type="ORF">SE17_27150</name>
</gene>
<comment type="caution">
    <text evidence="1">The sequence shown here is derived from an EMBL/GenBank/DDBJ whole genome shotgun (WGS) entry which is preliminary data.</text>
</comment>
<name>A0A0P9DCV2_9CHLR</name>
<dbReference type="InterPro" id="IPR003735">
    <property type="entry name" value="Metal_Tscrpt_repr"/>
</dbReference>
<evidence type="ECO:0000313" key="1">
    <source>
        <dbReference type="EMBL" id="KPV50401.1"/>
    </source>
</evidence>
<dbReference type="AlphaFoldDB" id="A0A0P9DCV2"/>
<protein>
    <recommendedName>
        <fullName evidence="3">Transcriptional regulator</fullName>
    </recommendedName>
</protein>
<dbReference type="PANTHER" id="PTHR33677">
    <property type="entry name" value="TRANSCRIPTIONAL REPRESSOR FRMR-RELATED"/>
    <property type="match status" value="1"/>
</dbReference>
<dbReference type="CDD" id="cd10148">
    <property type="entry name" value="CsoR-like_DUF156"/>
    <property type="match status" value="1"/>
</dbReference>
<proteinExistence type="predicted"/>
<dbReference type="GO" id="GO:0046872">
    <property type="term" value="F:metal ion binding"/>
    <property type="evidence" value="ECO:0007669"/>
    <property type="project" value="InterPro"/>
</dbReference>
<dbReference type="PANTHER" id="PTHR33677:SF5">
    <property type="entry name" value="TRANSCRIPTIONAL REPRESSOR FRMR"/>
    <property type="match status" value="1"/>
</dbReference>
<dbReference type="GO" id="GO:0003677">
    <property type="term" value="F:DNA binding"/>
    <property type="evidence" value="ECO:0007669"/>
    <property type="project" value="InterPro"/>
</dbReference>
<evidence type="ECO:0008006" key="3">
    <source>
        <dbReference type="Google" id="ProtNLM"/>
    </source>
</evidence>
<dbReference type="InterPro" id="IPR038390">
    <property type="entry name" value="Metal_Tscrpt_repr_sf"/>
</dbReference>
<dbReference type="Proteomes" id="UP000050509">
    <property type="component" value="Unassembled WGS sequence"/>
</dbReference>
<reference evidence="1 2" key="1">
    <citation type="submission" date="2015-09" db="EMBL/GenBank/DDBJ databases">
        <title>Draft genome sequence of Kouleothrix aurantiaca JCM 19913.</title>
        <authorList>
            <person name="Hemp J."/>
        </authorList>
    </citation>
    <scope>NUCLEOTIDE SEQUENCE [LARGE SCALE GENOMIC DNA]</scope>
    <source>
        <strain evidence="1 2">COM-B</strain>
    </source>
</reference>
<dbReference type="Pfam" id="PF02583">
    <property type="entry name" value="Trns_repr_metal"/>
    <property type="match status" value="1"/>
</dbReference>
<dbReference type="Gene3D" id="1.20.58.1000">
    <property type="entry name" value="Metal-sensitive repressor, helix protomer"/>
    <property type="match status" value="1"/>
</dbReference>
<keyword evidence="2" id="KW-1185">Reference proteome</keyword>
<organism evidence="1 2">
    <name type="scientific">Kouleothrix aurantiaca</name>
    <dbReference type="NCBI Taxonomy" id="186479"/>
    <lineage>
        <taxon>Bacteria</taxon>
        <taxon>Bacillati</taxon>
        <taxon>Chloroflexota</taxon>
        <taxon>Chloroflexia</taxon>
        <taxon>Chloroflexales</taxon>
        <taxon>Roseiflexineae</taxon>
        <taxon>Roseiflexaceae</taxon>
        <taxon>Kouleothrix</taxon>
    </lineage>
</organism>
<dbReference type="GO" id="GO:0045892">
    <property type="term" value="P:negative regulation of DNA-templated transcription"/>
    <property type="evidence" value="ECO:0007669"/>
    <property type="project" value="UniProtKB-ARBA"/>
</dbReference>
<accession>A0A0P9DCV2</accession>
<sequence>MSEPKSLALLSGPISECTRSDVLVRLRRIEGQVRGIQRMVEENRDCRDVVVQLAAVKASVASLNTLVAETYAQECLCGNEQLETADVAKLLELLKAAR</sequence>